<name>A0A4C1WJP9_EUMVA</name>
<organism evidence="2 3">
    <name type="scientific">Eumeta variegata</name>
    <name type="common">Bagworm moth</name>
    <name type="synonym">Eumeta japonica</name>
    <dbReference type="NCBI Taxonomy" id="151549"/>
    <lineage>
        <taxon>Eukaryota</taxon>
        <taxon>Metazoa</taxon>
        <taxon>Ecdysozoa</taxon>
        <taxon>Arthropoda</taxon>
        <taxon>Hexapoda</taxon>
        <taxon>Insecta</taxon>
        <taxon>Pterygota</taxon>
        <taxon>Neoptera</taxon>
        <taxon>Endopterygota</taxon>
        <taxon>Lepidoptera</taxon>
        <taxon>Glossata</taxon>
        <taxon>Ditrysia</taxon>
        <taxon>Tineoidea</taxon>
        <taxon>Psychidae</taxon>
        <taxon>Oiketicinae</taxon>
        <taxon>Eumeta</taxon>
    </lineage>
</organism>
<dbReference type="EMBL" id="BGZK01000573">
    <property type="protein sequence ID" value="GBP51070.1"/>
    <property type="molecule type" value="Genomic_DNA"/>
</dbReference>
<accession>A0A4C1WJP9</accession>
<proteinExistence type="predicted"/>
<feature type="region of interest" description="Disordered" evidence="1">
    <location>
        <begin position="98"/>
        <end position="142"/>
    </location>
</feature>
<protein>
    <submittedName>
        <fullName evidence="2">Uncharacterized protein</fullName>
    </submittedName>
</protein>
<dbReference type="Proteomes" id="UP000299102">
    <property type="component" value="Unassembled WGS sequence"/>
</dbReference>
<keyword evidence="3" id="KW-1185">Reference proteome</keyword>
<evidence type="ECO:0000313" key="3">
    <source>
        <dbReference type="Proteomes" id="UP000299102"/>
    </source>
</evidence>
<sequence>MSPGVMPREGGGACAHALRRTAWTATLRLRPFDAAPSIAAPVGLDLNSDRSTDFDSDSGRILESNLVITLGPNSDLSLNSDFHIEIFWQHRARRGSQPNAELNVHFTRTEPRPDDGRFSGRRHGDSCDVTQDRHADRQTVDS</sequence>
<dbReference type="AlphaFoldDB" id="A0A4C1WJP9"/>
<evidence type="ECO:0000313" key="2">
    <source>
        <dbReference type="EMBL" id="GBP51070.1"/>
    </source>
</evidence>
<reference evidence="2 3" key="1">
    <citation type="journal article" date="2019" name="Commun. Biol.">
        <title>The bagworm genome reveals a unique fibroin gene that provides high tensile strength.</title>
        <authorList>
            <person name="Kono N."/>
            <person name="Nakamura H."/>
            <person name="Ohtoshi R."/>
            <person name="Tomita M."/>
            <person name="Numata K."/>
            <person name="Arakawa K."/>
        </authorList>
    </citation>
    <scope>NUCLEOTIDE SEQUENCE [LARGE SCALE GENOMIC DNA]</scope>
</reference>
<evidence type="ECO:0000256" key="1">
    <source>
        <dbReference type="SAM" id="MobiDB-lite"/>
    </source>
</evidence>
<comment type="caution">
    <text evidence="2">The sequence shown here is derived from an EMBL/GenBank/DDBJ whole genome shotgun (WGS) entry which is preliminary data.</text>
</comment>
<gene>
    <name evidence="2" type="ORF">EVAR_87647_1</name>
</gene>
<feature type="compositionally biased region" description="Basic and acidic residues" evidence="1">
    <location>
        <begin position="107"/>
        <end position="142"/>
    </location>
</feature>